<proteinExistence type="predicted"/>
<sequence>MNPTDSRTTTRTRPTGRPGRTADRRGTTRSVRALAGLATGAALLLAGACGSQGTPVRADGTTPALTTPAASATTTAPVSSSVVDGPAGTYPTGTVIEYTWNTGSIAPPYNHEWTVTLTVGEDGSPDTGTLMFQAMYVEDEPSWEQTFEPGPEAVAAYLAVVHEQFPDGTIDDADDGSVGGSWATYRITLPDGTVFGDRLGFNRDSRIAMEALEEASKALVPAKVWNEVEGQYLDWQAEQDQ</sequence>
<reference evidence="2 3" key="1">
    <citation type="submission" date="2019-11" db="EMBL/GenBank/DDBJ databases">
        <authorList>
            <person name="Jiang L.-Q."/>
        </authorList>
    </citation>
    <scope>NUCLEOTIDE SEQUENCE [LARGE SCALE GENOMIC DNA]</scope>
    <source>
        <strain evidence="2 3">YIM 132087</strain>
    </source>
</reference>
<organism evidence="2 3">
    <name type="scientific">Nakamurella alba</name>
    <dbReference type="NCBI Taxonomy" id="2665158"/>
    <lineage>
        <taxon>Bacteria</taxon>
        <taxon>Bacillati</taxon>
        <taxon>Actinomycetota</taxon>
        <taxon>Actinomycetes</taxon>
        <taxon>Nakamurellales</taxon>
        <taxon>Nakamurellaceae</taxon>
        <taxon>Nakamurella</taxon>
    </lineage>
</organism>
<name>A0A7K1FGW6_9ACTN</name>
<evidence type="ECO:0000313" key="3">
    <source>
        <dbReference type="Proteomes" id="UP000460221"/>
    </source>
</evidence>
<dbReference type="AlphaFoldDB" id="A0A7K1FGW6"/>
<dbReference type="EMBL" id="WLYK01000001">
    <property type="protein sequence ID" value="MTD12709.1"/>
    <property type="molecule type" value="Genomic_DNA"/>
</dbReference>
<comment type="caution">
    <text evidence="2">The sequence shown here is derived from an EMBL/GenBank/DDBJ whole genome shotgun (WGS) entry which is preliminary data.</text>
</comment>
<evidence type="ECO:0000256" key="1">
    <source>
        <dbReference type="SAM" id="MobiDB-lite"/>
    </source>
</evidence>
<evidence type="ECO:0000313" key="2">
    <source>
        <dbReference type="EMBL" id="MTD12709.1"/>
    </source>
</evidence>
<keyword evidence="3" id="KW-1185">Reference proteome</keyword>
<feature type="compositionally biased region" description="Low complexity" evidence="1">
    <location>
        <begin position="1"/>
        <end position="19"/>
    </location>
</feature>
<dbReference type="Proteomes" id="UP000460221">
    <property type="component" value="Unassembled WGS sequence"/>
</dbReference>
<feature type="region of interest" description="Disordered" evidence="1">
    <location>
        <begin position="52"/>
        <end position="82"/>
    </location>
</feature>
<dbReference type="RefSeq" id="WP_154766724.1">
    <property type="nucleotide sequence ID" value="NZ_WLYK01000001.1"/>
</dbReference>
<accession>A0A7K1FGW6</accession>
<feature type="compositionally biased region" description="Low complexity" evidence="1">
    <location>
        <begin position="61"/>
        <end position="82"/>
    </location>
</feature>
<feature type="region of interest" description="Disordered" evidence="1">
    <location>
        <begin position="1"/>
        <end position="28"/>
    </location>
</feature>
<protein>
    <submittedName>
        <fullName evidence="2">Uncharacterized protein</fullName>
    </submittedName>
</protein>
<gene>
    <name evidence="2" type="ORF">GIS00_01950</name>
</gene>